<dbReference type="PANTHER" id="PTHR16078">
    <property type="entry name" value="COILED-COIL DOMAIN-CONTAINING PROTEIN 87"/>
    <property type="match status" value="1"/>
</dbReference>
<dbReference type="InterPro" id="IPR037383">
    <property type="entry name" value="CCDC87"/>
</dbReference>
<gene>
    <name evidence="2" type="ORF">BCR44DRAFT_107676</name>
</gene>
<proteinExistence type="predicted"/>
<dbReference type="AlphaFoldDB" id="A0A1Y2HGJ4"/>
<name>A0A1Y2HGJ4_9FUNG</name>
<dbReference type="EMBL" id="MCFL01000033">
    <property type="protein sequence ID" value="ORZ33718.1"/>
    <property type="molecule type" value="Genomic_DNA"/>
</dbReference>
<protein>
    <submittedName>
        <fullName evidence="2">Uncharacterized protein</fullName>
    </submittedName>
</protein>
<evidence type="ECO:0000256" key="1">
    <source>
        <dbReference type="SAM" id="Coils"/>
    </source>
</evidence>
<reference evidence="2 3" key="1">
    <citation type="submission" date="2016-07" db="EMBL/GenBank/DDBJ databases">
        <title>Pervasive Adenine N6-methylation of Active Genes in Fungi.</title>
        <authorList>
            <consortium name="DOE Joint Genome Institute"/>
            <person name="Mondo S.J."/>
            <person name="Dannebaum R.O."/>
            <person name="Kuo R.C."/>
            <person name="Labutti K."/>
            <person name="Haridas S."/>
            <person name="Kuo A."/>
            <person name="Salamov A."/>
            <person name="Ahrendt S.R."/>
            <person name="Lipzen A."/>
            <person name="Sullivan W."/>
            <person name="Andreopoulos W.B."/>
            <person name="Clum A."/>
            <person name="Lindquist E."/>
            <person name="Daum C."/>
            <person name="Ramamoorthy G.K."/>
            <person name="Gryganskyi A."/>
            <person name="Culley D."/>
            <person name="Magnuson J.K."/>
            <person name="James T.Y."/>
            <person name="O'Malley M.A."/>
            <person name="Stajich J.E."/>
            <person name="Spatafora J.W."/>
            <person name="Visel A."/>
            <person name="Grigoriev I.V."/>
        </authorList>
    </citation>
    <scope>NUCLEOTIDE SEQUENCE [LARGE SCALE GENOMIC DNA]</scope>
    <source>
        <strain evidence="2 3">PL171</strain>
    </source>
</reference>
<evidence type="ECO:0000313" key="2">
    <source>
        <dbReference type="EMBL" id="ORZ33718.1"/>
    </source>
</evidence>
<comment type="caution">
    <text evidence="2">The sequence shown here is derived from an EMBL/GenBank/DDBJ whole genome shotgun (WGS) entry which is preliminary data.</text>
</comment>
<dbReference type="OrthoDB" id="67750at2759"/>
<keyword evidence="3" id="KW-1185">Reference proteome</keyword>
<dbReference type="PANTHER" id="PTHR16078:SF1">
    <property type="entry name" value="COILED-COIL DOMAIN-CONTAINING PROTEIN 87"/>
    <property type="match status" value="1"/>
</dbReference>
<organism evidence="2 3">
    <name type="scientific">Catenaria anguillulae PL171</name>
    <dbReference type="NCBI Taxonomy" id="765915"/>
    <lineage>
        <taxon>Eukaryota</taxon>
        <taxon>Fungi</taxon>
        <taxon>Fungi incertae sedis</taxon>
        <taxon>Blastocladiomycota</taxon>
        <taxon>Blastocladiomycetes</taxon>
        <taxon>Blastocladiales</taxon>
        <taxon>Catenariaceae</taxon>
        <taxon>Catenaria</taxon>
    </lineage>
</organism>
<sequence>MSAVDKLNMAVVYGRQPLDIQFRIVCAWEAVARAVVDREQVLGEWIRWEYDHGQPMRFWQETSVERLPESRARAELLGKLDRAGERVREAVREMRRVKLRVPEPQYSSVDMPVMYRGQDYLAKMRVDQRKLLHSLANPME</sequence>
<evidence type="ECO:0000313" key="3">
    <source>
        <dbReference type="Proteomes" id="UP000193411"/>
    </source>
</evidence>
<dbReference type="Proteomes" id="UP000193411">
    <property type="component" value="Unassembled WGS sequence"/>
</dbReference>
<keyword evidence="1" id="KW-0175">Coiled coil</keyword>
<feature type="coiled-coil region" evidence="1">
    <location>
        <begin position="73"/>
        <end position="100"/>
    </location>
</feature>
<accession>A0A1Y2HGJ4</accession>
<feature type="non-terminal residue" evidence="2">
    <location>
        <position position="140"/>
    </location>
</feature>